<comment type="caution">
    <text evidence="2">The sequence shown here is derived from an EMBL/GenBank/DDBJ whole genome shotgun (WGS) entry which is preliminary data.</text>
</comment>
<dbReference type="Proteomes" id="UP001066276">
    <property type="component" value="Chromosome 3_1"/>
</dbReference>
<evidence type="ECO:0000313" key="3">
    <source>
        <dbReference type="Proteomes" id="UP001066276"/>
    </source>
</evidence>
<gene>
    <name evidence="2" type="ORF">NDU88_005333</name>
</gene>
<feature type="region of interest" description="Disordered" evidence="1">
    <location>
        <begin position="1"/>
        <end position="81"/>
    </location>
</feature>
<accession>A0AAV7UKQ1</accession>
<proteinExistence type="predicted"/>
<protein>
    <submittedName>
        <fullName evidence="2">Uncharacterized protein</fullName>
    </submittedName>
</protein>
<reference evidence="2" key="1">
    <citation type="journal article" date="2022" name="bioRxiv">
        <title>Sequencing and chromosome-scale assembly of the giantPleurodeles waltlgenome.</title>
        <authorList>
            <person name="Brown T."/>
            <person name="Elewa A."/>
            <person name="Iarovenko S."/>
            <person name="Subramanian E."/>
            <person name="Araus A.J."/>
            <person name="Petzold A."/>
            <person name="Susuki M."/>
            <person name="Suzuki K.-i.T."/>
            <person name="Hayashi T."/>
            <person name="Toyoda A."/>
            <person name="Oliveira C."/>
            <person name="Osipova E."/>
            <person name="Leigh N.D."/>
            <person name="Simon A."/>
            <person name="Yun M.H."/>
        </authorList>
    </citation>
    <scope>NUCLEOTIDE SEQUENCE</scope>
    <source>
        <strain evidence="2">20211129_DDA</strain>
        <tissue evidence="2">Liver</tissue>
    </source>
</reference>
<name>A0AAV7UKQ1_PLEWA</name>
<dbReference type="EMBL" id="JANPWB010000005">
    <property type="protein sequence ID" value="KAJ1188574.1"/>
    <property type="molecule type" value="Genomic_DNA"/>
</dbReference>
<sequence length="142" mass="16007">MNINVRPIRRDNLEEEGVDATREGRKGQHTSEEGRREEDGKPNDARRTEAIYPVQQSEARTGEAEETGETSFPAEAEPNQENDIITRHVSGGTWLLQGLPVNGKAMRSRRSDEMEASPWPPACHLTLRTIRGPYELLCHTTE</sequence>
<organism evidence="2 3">
    <name type="scientific">Pleurodeles waltl</name>
    <name type="common">Iberian ribbed newt</name>
    <dbReference type="NCBI Taxonomy" id="8319"/>
    <lineage>
        <taxon>Eukaryota</taxon>
        <taxon>Metazoa</taxon>
        <taxon>Chordata</taxon>
        <taxon>Craniata</taxon>
        <taxon>Vertebrata</taxon>
        <taxon>Euteleostomi</taxon>
        <taxon>Amphibia</taxon>
        <taxon>Batrachia</taxon>
        <taxon>Caudata</taxon>
        <taxon>Salamandroidea</taxon>
        <taxon>Salamandridae</taxon>
        <taxon>Pleurodelinae</taxon>
        <taxon>Pleurodeles</taxon>
    </lineage>
</organism>
<dbReference type="AlphaFoldDB" id="A0AAV7UKQ1"/>
<keyword evidence="3" id="KW-1185">Reference proteome</keyword>
<feature type="compositionally biased region" description="Basic and acidic residues" evidence="1">
    <location>
        <begin position="19"/>
        <end position="49"/>
    </location>
</feature>
<evidence type="ECO:0000256" key="1">
    <source>
        <dbReference type="SAM" id="MobiDB-lite"/>
    </source>
</evidence>
<evidence type="ECO:0000313" key="2">
    <source>
        <dbReference type="EMBL" id="KAJ1188574.1"/>
    </source>
</evidence>